<keyword evidence="3" id="KW-1185">Reference proteome</keyword>
<feature type="compositionally biased region" description="Low complexity" evidence="1">
    <location>
        <begin position="11"/>
        <end position="33"/>
    </location>
</feature>
<protein>
    <submittedName>
        <fullName evidence="2">Uncharacterized protein</fullName>
    </submittedName>
</protein>
<feature type="compositionally biased region" description="Polar residues" evidence="1">
    <location>
        <begin position="61"/>
        <end position="72"/>
    </location>
</feature>
<gene>
    <name evidence="2" type="ORF">PHLGIDRAFT_120742</name>
</gene>
<reference evidence="2 3" key="1">
    <citation type="journal article" date="2014" name="PLoS Genet.">
        <title>Analysis of the Phlebiopsis gigantea genome, transcriptome and secretome provides insight into its pioneer colonization strategies of wood.</title>
        <authorList>
            <person name="Hori C."/>
            <person name="Ishida T."/>
            <person name="Igarashi K."/>
            <person name="Samejima M."/>
            <person name="Suzuki H."/>
            <person name="Master E."/>
            <person name="Ferreira P."/>
            <person name="Ruiz-Duenas F.J."/>
            <person name="Held B."/>
            <person name="Canessa P."/>
            <person name="Larrondo L.F."/>
            <person name="Schmoll M."/>
            <person name="Druzhinina I.S."/>
            <person name="Kubicek C.P."/>
            <person name="Gaskell J.A."/>
            <person name="Kersten P."/>
            <person name="St John F."/>
            <person name="Glasner J."/>
            <person name="Sabat G."/>
            <person name="Splinter BonDurant S."/>
            <person name="Syed K."/>
            <person name="Yadav J."/>
            <person name="Mgbeahuruike A.C."/>
            <person name="Kovalchuk A."/>
            <person name="Asiegbu F.O."/>
            <person name="Lackner G."/>
            <person name="Hoffmeister D."/>
            <person name="Rencoret J."/>
            <person name="Gutierrez A."/>
            <person name="Sun H."/>
            <person name="Lindquist E."/>
            <person name="Barry K."/>
            <person name="Riley R."/>
            <person name="Grigoriev I.V."/>
            <person name="Henrissat B."/>
            <person name="Kues U."/>
            <person name="Berka R.M."/>
            <person name="Martinez A.T."/>
            <person name="Covert S.F."/>
            <person name="Blanchette R.A."/>
            <person name="Cullen D."/>
        </authorList>
    </citation>
    <scope>NUCLEOTIDE SEQUENCE [LARGE SCALE GENOMIC DNA]</scope>
    <source>
        <strain evidence="2 3">11061_1 CR5-6</strain>
    </source>
</reference>
<name>A0A0C3NHR9_PHLG1</name>
<feature type="compositionally biased region" description="Polar residues" evidence="1">
    <location>
        <begin position="83"/>
        <end position="93"/>
    </location>
</feature>
<accession>A0A0C3NHR9</accession>
<evidence type="ECO:0000313" key="2">
    <source>
        <dbReference type="EMBL" id="KIP04379.1"/>
    </source>
</evidence>
<evidence type="ECO:0000313" key="3">
    <source>
        <dbReference type="Proteomes" id="UP000053257"/>
    </source>
</evidence>
<evidence type="ECO:0000256" key="1">
    <source>
        <dbReference type="SAM" id="MobiDB-lite"/>
    </source>
</evidence>
<dbReference type="Proteomes" id="UP000053257">
    <property type="component" value="Unassembled WGS sequence"/>
</dbReference>
<dbReference type="HOGENOM" id="CLU_850234_0_0_1"/>
<dbReference type="AlphaFoldDB" id="A0A0C3NHR9"/>
<feature type="region of interest" description="Disordered" evidence="1">
    <location>
        <begin position="1"/>
        <end position="106"/>
    </location>
</feature>
<sequence>MSSYPAYVIHGSGSATSSSSTGLSSPTSPSSSQPRHDDSGHVLSPRTGRVIYGPPSRAIGNPNSQRIPSRSMTMPEYSFPTDPANTSTHQRAASTRPPPLRDSTTADGWPLPPAPHYTPGMPGAASTHFDRRPHRTQSARSMSSVSTDATLVSPPLSFHDRHHAANFKDRSHEPGYADTADLAPVTLAVEKRTTAQRPAADCAWAVAWPVGRSGGTGHRVLRLHCQTAGGLEFDAVPGPVTHDYDEPIHGAKSGVSLRGMHHFPLGSLDRRGRRALEAIANGLLGGTHMLTDQISWVDWVLGQAVQHGLLDRAAVDFAMMHGRGTLD</sequence>
<dbReference type="EMBL" id="KN840576">
    <property type="protein sequence ID" value="KIP04379.1"/>
    <property type="molecule type" value="Genomic_DNA"/>
</dbReference>
<proteinExistence type="predicted"/>
<organism evidence="2 3">
    <name type="scientific">Phlebiopsis gigantea (strain 11061_1 CR5-6)</name>
    <name type="common">White-rot fungus</name>
    <name type="synonym">Peniophora gigantea</name>
    <dbReference type="NCBI Taxonomy" id="745531"/>
    <lineage>
        <taxon>Eukaryota</taxon>
        <taxon>Fungi</taxon>
        <taxon>Dikarya</taxon>
        <taxon>Basidiomycota</taxon>
        <taxon>Agaricomycotina</taxon>
        <taxon>Agaricomycetes</taxon>
        <taxon>Polyporales</taxon>
        <taxon>Phanerochaetaceae</taxon>
        <taxon>Phlebiopsis</taxon>
    </lineage>
</organism>